<dbReference type="InterPro" id="IPR018787">
    <property type="entry name" value="DUF2371_TMEM200"/>
</dbReference>
<feature type="region of interest" description="Disordered" evidence="6">
    <location>
        <begin position="573"/>
        <end position="650"/>
    </location>
</feature>
<feature type="region of interest" description="Disordered" evidence="6">
    <location>
        <begin position="230"/>
        <end position="264"/>
    </location>
</feature>
<feature type="compositionally biased region" description="Polar residues" evidence="6">
    <location>
        <begin position="147"/>
        <end position="161"/>
    </location>
</feature>
<evidence type="ECO:0008006" key="10">
    <source>
        <dbReference type="Google" id="ProtNLM"/>
    </source>
</evidence>
<feature type="compositionally biased region" description="Pro residues" evidence="6">
    <location>
        <begin position="615"/>
        <end position="638"/>
    </location>
</feature>
<dbReference type="GeneID" id="108051067"/>
<evidence type="ECO:0000256" key="1">
    <source>
        <dbReference type="ARBA" id="ARBA00004141"/>
    </source>
</evidence>
<reference evidence="8" key="2">
    <citation type="submission" date="2025-05" db="UniProtKB">
        <authorList>
            <consortium name="EnsemblMetazoa"/>
        </authorList>
    </citation>
    <scope>IDENTIFICATION</scope>
</reference>
<feature type="compositionally biased region" description="Basic and acidic residues" evidence="6">
    <location>
        <begin position="641"/>
        <end position="650"/>
    </location>
</feature>
<evidence type="ECO:0000256" key="4">
    <source>
        <dbReference type="ARBA" id="ARBA00022989"/>
    </source>
</evidence>
<reference evidence="9" key="1">
    <citation type="journal article" date="2021" name="Elife">
        <title>Highly contiguous assemblies of 101 drosophilid genomes.</title>
        <authorList>
            <person name="Kim B.Y."/>
            <person name="Wang J.R."/>
            <person name="Miller D.E."/>
            <person name="Barmina O."/>
            <person name="Delaney E."/>
            <person name="Thompson A."/>
            <person name="Comeault A.A."/>
            <person name="Peede D."/>
            <person name="D'Agostino E.R."/>
            <person name="Pelaez J."/>
            <person name="Aguilar J.M."/>
            <person name="Haji D."/>
            <person name="Matsunaga T."/>
            <person name="Armstrong E.E."/>
            <person name="Zych M."/>
            <person name="Ogawa Y."/>
            <person name="Stamenkovic-Radak M."/>
            <person name="Jelic M."/>
            <person name="Veselinovic M.S."/>
            <person name="Tanaskovic M."/>
            <person name="Eric P."/>
            <person name="Gao J.J."/>
            <person name="Katoh T.K."/>
            <person name="Toda M.J."/>
            <person name="Watabe H."/>
            <person name="Watada M."/>
            <person name="Davis J.S."/>
            <person name="Moyle L.C."/>
            <person name="Manoli G."/>
            <person name="Bertolini E."/>
            <person name="Kostal V."/>
            <person name="Hawley R.S."/>
            <person name="Takahashi A."/>
            <person name="Jones C.D."/>
            <person name="Price D.K."/>
            <person name="Whiteman N."/>
            <person name="Kopp A."/>
            <person name="Matute D.R."/>
            <person name="Petrov D.A."/>
        </authorList>
    </citation>
    <scope>NUCLEOTIDE SEQUENCE [LARGE SCALE GENOMIC DNA]</scope>
</reference>
<protein>
    <recommendedName>
        <fullName evidence="10">Actin cytoskeleton-regulatory complex protein pan1</fullName>
    </recommendedName>
</protein>
<sequence length="650" mass="70483">MPSRRSGGGGTTKRKHSLGNLRRAHPASGATWNVQVVRGKMSSKCLWHACRALILGLTLMLLGAGMATLGYYADHLSMGSELRGNVTVRVKNDLKGFHLNNFAYVGPIVMGFGGFIVVASCVMTFEARDSAAKVVPARLRAGGGGSSKNPSRSNQGSSASQRRGMGAQYQSSRWDQHFGVFRSSPGDPHQQPQTALISTTHPHPHSHPHQQQPFDREALTAELVKFSRSLSSVRRVRQGRPGSGAGSNPAGGAGGGGAGSSSSARIISNSSSLIQRATRECSLLQPPAASRVYWQASSFDGGSNPPPGLGISSGAEKRSERNKRSDTAKRHVLARQRPIEQEEARDHSRSPLGHRRNSTMSDSSYSGRWTARCASIASRTSSIESRRVQVDLHSPEVMPKSILRSPKRYSSGPSATPSVEKEFRSQLSVCSEPPPPVRQLSGQSSMEPAVPEESLDQSEELETTSQPRTSYEEITELQHHTSNLPPKKARPGFLPLARSEQDEDQRPVAAPLYRSNSSRQFYRPKKGVPNERDDSVFYIRSMERGLAGNGGSASADEQMYDSLRVINERRTTLLKADSQSSLGSAERKLSSFSLKMPEITERENSIEIEMDADEPPPAPPPPPPPPPLPPPPATPPPAVIELDKMQKDDP</sequence>
<feature type="compositionally biased region" description="Acidic residues" evidence="6">
    <location>
        <begin position="453"/>
        <end position="462"/>
    </location>
</feature>
<comment type="subcellular location">
    <subcellularLocation>
        <location evidence="1">Membrane</location>
        <topology evidence="1">Multi-pass membrane protein</topology>
    </subcellularLocation>
</comment>
<evidence type="ECO:0000256" key="5">
    <source>
        <dbReference type="ARBA" id="ARBA00023136"/>
    </source>
</evidence>
<accession>A0ABM5I171</accession>
<feature type="transmembrane region" description="Helical" evidence="7">
    <location>
        <begin position="52"/>
        <end position="73"/>
    </location>
</feature>
<feature type="region of interest" description="Disordered" evidence="6">
    <location>
        <begin position="402"/>
        <end position="470"/>
    </location>
</feature>
<evidence type="ECO:0000313" key="9">
    <source>
        <dbReference type="Proteomes" id="UP001652680"/>
    </source>
</evidence>
<feature type="compositionally biased region" description="Polar residues" evidence="6">
    <location>
        <begin position="358"/>
        <end position="367"/>
    </location>
</feature>
<feature type="compositionally biased region" description="Gly residues" evidence="6">
    <location>
        <begin position="241"/>
        <end position="259"/>
    </location>
</feature>
<dbReference type="RefSeq" id="XP_016988507.2">
    <property type="nucleotide sequence ID" value="XM_017133018.2"/>
</dbReference>
<evidence type="ECO:0000256" key="7">
    <source>
        <dbReference type="SAM" id="Phobius"/>
    </source>
</evidence>
<proteinExistence type="inferred from homology"/>
<dbReference type="Pfam" id="PF10177">
    <property type="entry name" value="DUF2371"/>
    <property type="match status" value="1"/>
</dbReference>
<keyword evidence="9" id="KW-1185">Reference proteome</keyword>
<feature type="transmembrane region" description="Helical" evidence="7">
    <location>
        <begin position="102"/>
        <end position="125"/>
    </location>
</feature>
<feature type="region of interest" description="Disordered" evidence="6">
    <location>
        <begin position="140"/>
        <end position="213"/>
    </location>
</feature>
<keyword evidence="3 7" id="KW-0812">Transmembrane</keyword>
<feature type="region of interest" description="Disordered" evidence="6">
    <location>
        <begin position="1"/>
        <end position="20"/>
    </location>
</feature>
<dbReference type="PANTHER" id="PTHR31815:SF1">
    <property type="entry name" value="TRANSMEMBRANE PROTEIN 200C"/>
    <property type="match status" value="1"/>
</dbReference>
<dbReference type="PANTHER" id="PTHR31815">
    <property type="entry name" value="AGAP005329-PA"/>
    <property type="match status" value="1"/>
</dbReference>
<feature type="compositionally biased region" description="Gly residues" evidence="6">
    <location>
        <begin position="1"/>
        <end position="11"/>
    </location>
</feature>
<keyword evidence="4 7" id="KW-1133">Transmembrane helix</keyword>
<comment type="similarity">
    <text evidence="2">Belongs to the TMEM200 family.</text>
</comment>
<feature type="region of interest" description="Disordered" evidence="6">
    <location>
        <begin position="498"/>
        <end position="534"/>
    </location>
</feature>
<feature type="region of interest" description="Disordered" evidence="6">
    <location>
        <begin position="296"/>
        <end position="367"/>
    </location>
</feature>
<feature type="compositionally biased region" description="Basic and acidic residues" evidence="6">
    <location>
        <begin position="315"/>
        <end position="329"/>
    </location>
</feature>
<evidence type="ECO:0000256" key="6">
    <source>
        <dbReference type="SAM" id="MobiDB-lite"/>
    </source>
</evidence>
<feature type="compositionally biased region" description="Basic and acidic residues" evidence="6">
    <location>
        <begin position="337"/>
        <end position="349"/>
    </location>
</feature>
<dbReference type="EnsemblMetazoa" id="XM_017133018.2">
    <property type="protein sequence ID" value="XP_016988507.2"/>
    <property type="gene ID" value="LOC108051067"/>
</dbReference>
<evidence type="ECO:0000256" key="2">
    <source>
        <dbReference type="ARBA" id="ARBA00005308"/>
    </source>
</evidence>
<organism evidence="8 9">
    <name type="scientific">Drosophila rhopaloa</name>
    <name type="common">Fruit fly</name>
    <dbReference type="NCBI Taxonomy" id="1041015"/>
    <lineage>
        <taxon>Eukaryota</taxon>
        <taxon>Metazoa</taxon>
        <taxon>Ecdysozoa</taxon>
        <taxon>Arthropoda</taxon>
        <taxon>Hexapoda</taxon>
        <taxon>Insecta</taxon>
        <taxon>Pterygota</taxon>
        <taxon>Neoptera</taxon>
        <taxon>Endopterygota</taxon>
        <taxon>Diptera</taxon>
        <taxon>Brachycera</taxon>
        <taxon>Muscomorpha</taxon>
        <taxon>Ephydroidea</taxon>
        <taxon>Drosophilidae</taxon>
        <taxon>Drosophila</taxon>
        <taxon>Sophophora</taxon>
    </lineage>
</organism>
<dbReference type="Proteomes" id="UP001652680">
    <property type="component" value="Unassembled WGS sequence"/>
</dbReference>
<name>A0ABM5I171_DRORH</name>
<keyword evidence="5 7" id="KW-0472">Membrane</keyword>
<evidence type="ECO:0000313" key="8">
    <source>
        <dbReference type="EnsemblMetazoa" id="XP_016988507.2"/>
    </source>
</evidence>
<evidence type="ECO:0000256" key="3">
    <source>
        <dbReference type="ARBA" id="ARBA00022692"/>
    </source>
</evidence>